<evidence type="ECO:0000313" key="2">
    <source>
        <dbReference type="EMBL" id="OGZ78725.1"/>
    </source>
</evidence>
<evidence type="ECO:0000256" key="1">
    <source>
        <dbReference type="SAM" id="Phobius"/>
    </source>
</evidence>
<comment type="caution">
    <text evidence="2">The sequence shown here is derived from an EMBL/GenBank/DDBJ whole genome shotgun (WGS) entry which is preliminary data.</text>
</comment>
<dbReference type="Proteomes" id="UP000178650">
    <property type="component" value="Unassembled WGS sequence"/>
</dbReference>
<gene>
    <name evidence="2" type="ORF">A2358_02900</name>
</gene>
<dbReference type="EMBL" id="MHPJ01000015">
    <property type="protein sequence ID" value="OGZ78725.1"/>
    <property type="molecule type" value="Genomic_DNA"/>
</dbReference>
<accession>A0A1G2IVB1</accession>
<reference evidence="2 3" key="1">
    <citation type="journal article" date="2016" name="Nat. Commun.">
        <title>Thousands of microbial genomes shed light on interconnected biogeochemical processes in an aquifer system.</title>
        <authorList>
            <person name="Anantharaman K."/>
            <person name="Brown C.T."/>
            <person name="Hug L.A."/>
            <person name="Sharon I."/>
            <person name="Castelle C.J."/>
            <person name="Probst A.J."/>
            <person name="Thomas B.C."/>
            <person name="Singh A."/>
            <person name="Wilkins M.J."/>
            <person name="Karaoz U."/>
            <person name="Brodie E.L."/>
            <person name="Williams K.H."/>
            <person name="Hubbard S.S."/>
            <person name="Banfield J.F."/>
        </authorList>
    </citation>
    <scope>NUCLEOTIDE SEQUENCE [LARGE SCALE GENOMIC DNA]</scope>
</reference>
<dbReference type="AlphaFoldDB" id="A0A1G2IVB1"/>
<feature type="transmembrane region" description="Helical" evidence="1">
    <location>
        <begin position="21"/>
        <end position="42"/>
    </location>
</feature>
<keyword evidence="1" id="KW-0812">Transmembrane</keyword>
<dbReference type="STRING" id="1802223.A2358_02900"/>
<evidence type="ECO:0000313" key="3">
    <source>
        <dbReference type="Proteomes" id="UP000178650"/>
    </source>
</evidence>
<keyword evidence="1" id="KW-0472">Membrane</keyword>
<keyword evidence="1" id="KW-1133">Transmembrane helix</keyword>
<name>A0A1G2IVB1_9BACT</name>
<sequence length="123" mass="13908">MFQNFLRKKISKNKNMSKGNTLKFLEGAAVGLALGVAANMFLDSKKGKALKNDIESIMADFYKYASPKVKKIKKLGEKEYKIFMKGAAENYAKLKKISGNMAEQIIEKAQESWESFSNNQQEK</sequence>
<evidence type="ECO:0008006" key="4">
    <source>
        <dbReference type="Google" id="ProtNLM"/>
    </source>
</evidence>
<protein>
    <recommendedName>
        <fullName evidence="4">YtxH domain-containing protein</fullName>
    </recommendedName>
</protein>
<organism evidence="2 3">
    <name type="scientific">Candidatus Staskawiczbacteria bacterium RIFOXYB1_FULL_37_44</name>
    <dbReference type="NCBI Taxonomy" id="1802223"/>
    <lineage>
        <taxon>Bacteria</taxon>
        <taxon>Candidatus Staskawicziibacteriota</taxon>
    </lineage>
</organism>
<proteinExistence type="predicted"/>